<proteinExistence type="predicted"/>
<feature type="domain" description="TNase-like" evidence="2">
    <location>
        <begin position="25"/>
        <end position="141"/>
    </location>
</feature>
<evidence type="ECO:0000256" key="1">
    <source>
        <dbReference type="SAM" id="SignalP"/>
    </source>
</evidence>
<keyword evidence="1" id="KW-0732">Signal</keyword>
<feature type="chain" id="PRO_5046894008" evidence="1">
    <location>
        <begin position="21"/>
        <end position="221"/>
    </location>
</feature>
<dbReference type="InterPro" id="IPR035437">
    <property type="entry name" value="SNase_OB-fold_sf"/>
</dbReference>
<evidence type="ECO:0000313" key="4">
    <source>
        <dbReference type="Proteomes" id="UP000032564"/>
    </source>
</evidence>
<sequence>MVLRILYMVLALAFASATHADVNTRVVDGDTLKIDGITYRLHGIDAPEASQSCDLPKGKKWACGQKSTEELQRLVAGQRVKCEGRGKDIYGRMLAVCWAGDQEINAHMVSVGLAWAFRKYSLDYVEHEDAAREAAIGIWQFETETAWDFRAQKWNVSVTSGDNGSCPIKGNINRKNERIYHVPWSKDYNKTRIDTSKGEKWFCSEAEAIAAGWRAPLWGSQ</sequence>
<name>A0ABR5DC77_9HYPH</name>
<evidence type="ECO:0000313" key="3">
    <source>
        <dbReference type="EMBL" id="KJF74643.1"/>
    </source>
</evidence>
<dbReference type="InterPro" id="IPR016071">
    <property type="entry name" value="Staphylococal_nuclease_OB-fold"/>
</dbReference>
<dbReference type="SMART" id="SM00318">
    <property type="entry name" value="SNc"/>
    <property type="match status" value="1"/>
</dbReference>
<evidence type="ECO:0000259" key="2">
    <source>
        <dbReference type="PROSITE" id="PS50830"/>
    </source>
</evidence>
<reference evidence="3 4" key="1">
    <citation type="submission" date="2014-12" db="EMBL/GenBank/DDBJ databases">
        <authorList>
            <person name="Kuzmanovic N."/>
            <person name="Pulawska J."/>
            <person name="Obradovic A."/>
        </authorList>
    </citation>
    <scope>NUCLEOTIDE SEQUENCE [LARGE SCALE GENOMIC DNA]</scope>
    <source>
        <strain evidence="3 4">KFB 330</strain>
    </source>
</reference>
<gene>
    <name evidence="3" type="ORF">RP75_06020</name>
</gene>
<feature type="signal peptide" evidence="1">
    <location>
        <begin position="1"/>
        <end position="20"/>
    </location>
</feature>
<dbReference type="PANTHER" id="PTHR12302:SF26">
    <property type="entry name" value="BLR1266 PROTEIN"/>
    <property type="match status" value="1"/>
</dbReference>
<dbReference type="Proteomes" id="UP000032564">
    <property type="component" value="Unassembled WGS sequence"/>
</dbReference>
<dbReference type="SUPFAM" id="SSF50199">
    <property type="entry name" value="Staphylococcal nuclease"/>
    <property type="match status" value="1"/>
</dbReference>
<comment type="caution">
    <text evidence="3">The sequence shown here is derived from an EMBL/GenBank/DDBJ whole genome shotgun (WGS) entry which is preliminary data.</text>
</comment>
<dbReference type="PROSITE" id="PS50830">
    <property type="entry name" value="TNASE_3"/>
    <property type="match status" value="1"/>
</dbReference>
<dbReference type="EMBL" id="JWIT01000003">
    <property type="protein sequence ID" value="KJF74643.1"/>
    <property type="molecule type" value="Genomic_DNA"/>
</dbReference>
<dbReference type="PANTHER" id="PTHR12302">
    <property type="entry name" value="EBNA2 BINDING PROTEIN P100"/>
    <property type="match status" value="1"/>
</dbReference>
<accession>A0ABR5DC77</accession>
<protein>
    <submittedName>
        <fullName evidence="3">Succinoglycan biosynthesis protein</fullName>
    </submittedName>
</protein>
<dbReference type="Pfam" id="PF00565">
    <property type="entry name" value="SNase"/>
    <property type="match status" value="1"/>
</dbReference>
<keyword evidence="4" id="KW-1185">Reference proteome</keyword>
<organism evidence="3 4">
    <name type="scientific">Agrobacterium arsenijevicii</name>
    <dbReference type="NCBI Taxonomy" id="1585697"/>
    <lineage>
        <taxon>Bacteria</taxon>
        <taxon>Pseudomonadati</taxon>
        <taxon>Pseudomonadota</taxon>
        <taxon>Alphaproteobacteria</taxon>
        <taxon>Hyphomicrobiales</taxon>
        <taxon>Rhizobiaceae</taxon>
        <taxon>Rhizobium/Agrobacterium group</taxon>
        <taxon>Agrobacterium</taxon>
    </lineage>
</organism>
<dbReference type="Gene3D" id="2.40.50.90">
    <property type="match status" value="1"/>
</dbReference>